<gene>
    <name evidence="1" type="ORF">CLUMA_CG001968</name>
</gene>
<evidence type="ECO:0000313" key="2">
    <source>
        <dbReference type="Proteomes" id="UP000183832"/>
    </source>
</evidence>
<keyword evidence="2" id="KW-1185">Reference proteome</keyword>
<dbReference type="EMBL" id="CVRI01000006">
    <property type="protein sequence ID" value="CRK88187.1"/>
    <property type="molecule type" value="Genomic_DNA"/>
</dbReference>
<evidence type="ECO:0000313" key="1">
    <source>
        <dbReference type="EMBL" id="CRK88187.1"/>
    </source>
</evidence>
<dbReference type="Proteomes" id="UP000183832">
    <property type="component" value="Unassembled WGS sequence"/>
</dbReference>
<accession>A0A1J1HJU5</accession>
<name>A0A1J1HJU5_9DIPT</name>
<sequence>MGSHRNVSRRTSKWKEIVLRNQHMGNIKEEFICKLPFLTLFNINLHWLYHSLFSLACQDGDVKFTFSYLRFSGLGLWIANDLRLGQIGKKFKTLFKHFWSLPTRCSLDFHKPYTFKKGSTSAQQLLRLNFIPQILKRLIS</sequence>
<reference evidence="1 2" key="1">
    <citation type="submission" date="2015-04" db="EMBL/GenBank/DDBJ databases">
        <authorList>
            <person name="Syromyatnikov M.Y."/>
            <person name="Popov V.N."/>
        </authorList>
    </citation>
    <scope>NUCLEOTIDE SEQUENCE [LARGE SCALE GENOMIC DNA]</scope>
</reference>
<protein>
    <submittedName>
        <fullName evidence="1">CLUMA_CG001968, isoform A</fullName>
    </submittedName>
</protein>
<dbReference type="AlphaFoldDB" id="A0A1J1HJU5"/>
<proteinExistence type="predicted"/>
<organism evidence="1 2">
    <name type="scientific">Clunio marinus</name>
    <dbReference type="NCBI Taxonomy" id="568069"/>
    <lineage>
        <taxon>Eukaryota</taxon>
        <taxon>Metazoa</taxon>
        <taxon>Ecdysozoa</taxon>
        <taxon>Arthropoda</taxon>
        <taxon>Hexapoda</taxon>
        <taxon>Insecta</taxon>
        <taxon>Pterygota</taxon>
        <taxon>Neoptera</taxon>
        <taxon>Endopterygota</taxon>
        <taxon>Diptera</taxon>
        <taxon>Nematocera</taxon>
        <taxon>Chironomoidea</taxon>
        <taxon>Chironomidae</taxon>
        <taxon>Clunio</taxon>
    </lineage>
</organism>